<organism evidence="1">
    <name type="scientific">marine sediment metagenome</name>
    <dbReference type="NCBI Taxonomy" id="412755"/>
    <lineage>
        <taxon>unclassified sequences</taxon>
        <taxon>metagenomes</taxon>
        <taxon>ecological metagenomes</taxon>
    </lineage>
</organism>
<dbReference type="EMBL" id="LAZR01027896">
    <property type="protein sequence ID" value="KKL64264.1"/>
    <property type="molecule type" value="Genomic_DNA"/>
</dbReference>
<proteinExistence type="predicted"/>
<evidence type="ECO:0000313" key="1">
    <source>
        <dbReference type="EMBL" id="KKL64264.1"/>
    </source>
</evidence>
<gene>
    <name evidence="1" type="ORF">LCGC14_2166790</name>
</gene>
<protein>
    <submittedName>
        <fullName evidence="1">Uncharacterized protein</fullName>
    </submittedName>
</protein>
<name>A0A0F9DRB7_9ZZZZ</name>
<sequence length="66" mass="8176">MKSGYRHNSKKWLEFHWFGIPSCPNKPDSLDDCMYERCGYYEEKEINYYYKKKMKIIKSYFKTVTK</sequence>
<comment type="caution">
    <text evidence="1">The sequence shown here is derived from an EMBL/GenBank/DDBJ whole genome shotgun (WGS) entry which is preliminary data.</text>
</comment>
<reference evidence="1" key="1">
    <citation type="journal article" date="2015" name="Nature">
        <title>Complex archaea that bridge the gap between prokaryotes and eukaryotes.</title>
        <authorList>
            <person name="Spang A."/>
            <person name="Saw J.H."/>
            <person name="Jorgensen S.L."/>
            <person name="Zaremba-Niedzwiedzka K."/>
            <person name="Martijn J."/>
            <person name="Lind A.E."/>
            <person name="van Eijk R."/>
            <person name="Schleper C."/>
            <person name="Guy L."/>
            <person name="Ettema T.J."/>
        </authorList>
    </citation>
    <scope>NUCLEOTIDE SEQUENCE</scope>
</reference>
<dbReference type="AlphaFoldDB" id="A0A0F9DRB7"/>
<accession>A0A0F9DRB7</accession>